<dbReference type="Proteomes" id="UP001147747">
    <property type="component" value="Unassembled WGS sequence"/>
</dbReference>
<gene>
    <name evidence="1" type="ORF">N7509_007668</name>
</gene>
<dbReference type="RefSeq" id="XP_056487856.1">
    <property type="nucleotide sequence ID" value="XM_056632305.1"/>
</dbReference>
<sequence>MNFPAPGAAQGRDLGVAAYEEAGVCADWGPWRRGAPRAYWQFCILKLHIQAHCGGVEYCGLSLFQQ</sequence>
<comment type="caution">
    <text evidence="1">The sequence shown here is derived from an EMBL/GenBank/DDBJ whole genome shotgun (WGS) entry which is preliminary data.</text>
</comment>
<name>A0A9W9VZ94_9EURO</name>
<dbReference type="EMBL" id="JAPZBU010000008">
    <property type="protein sequence ID" value="KAJ5392178.1"/>
    <property type="molecule type" value="Genomic_DNA"/>
</dbReference>
<evidence type="ECO:0000313" key="2">
    <source>
        <dbReference type="Proteomes" id="UP001147747"/>
    </source>
</evidence>
<keyword evidence="2" id="KW-1185">Reference proteome</keyword>
<dbReference type="GeneID" id="81371285"/>
<reference evidence="1" key="1">
    <citation type="submission" date="2022-12" db="EMBL/GenBank/DDBJ databases">
        <authorList>
            <person name="Petersen C."/>
        </authorList>
    </citation>
    <scope>NUCLEOTIDE SEQUENCE</scope>
    <source>
        <strain evidence="1">IBT 29677</strain>
    </source>
</reference>
<accession>A0A9W9VZ94</accession>
<dbReference type="AlphaFoldDB" id="A0A9W9VZ94"/>
<protein>
    <submittedName>
        <fullName evidence="1">Uncharacterized protein</fullName>
    </submittedName>
</protein>
<evidence type="ECO:0000313" key="1">
    <source>
        <dbReference type="EMBL" id="KAJ5392178.1"/>
    </source>
</evidence>
<proteinExistence type="predicted"/>
<organism evidence="1 2">
    <name type="scientific">Penicillium cosmopolitanum</name>
    <dbReference type="NCBI Taxonomy" id="1131564"/>
    <lineage>
        <taxon>Eukaryota</taxon>
        <taxon>Fungi</taxon>
        <taxon>Dikarya</taxon>
        <taxon>Ascomycota</taxon>
        <taxon>Pezizomycotina</taxon>
        <taxon>Eurotiomycetes</taxon>
        <taxon>Eurotiomycetidae</taxon>
        <taxon>Eurotiales</taxon>
        <taxon>Aspergillaceae</taxon>
        <taxon>Penicillium</taxon>
    </lineage>
</organism>
<reference evidence="1" key="2">
    <citation type="journal article" date="2023" name="IMA Fungus">
        <title>Comparative genomic study of the Penicillium genus elucidates a diverse pangenome and 15 lateral gene transfer events.</title>
        <authorList>
            <person name="Petersen C."/>
            <person name="Sorensen T."/>
            <person name="Nielsen M.R."/>
            <person name="Sondergaard T.E."/>
            <person name="Sorensen J.L."/>
            <person name="Fitzpatrick D.A."/>
            <person name="Frisvad J.C."/>
            <person name="Nielsen K.L."/>
        </authorList>
    </citation>
    <scope>NUCLEOTIDE SEQUENCE</scope>
    <source>
        <strain evidence="1">IBT 29677</strain>
    </source>
</reference>